<keyword evidence="2" id="KW-1185">Reference proteome</keyword>
<dbReference type="Proteomes" id="UP000053681">
    <property type="component" value="Unassembled WGS sequence"/>
</dbReference>
<dbReference type="EMBL" id="LNQP01000110">
    <property type="protein sequence ID" value="KSU86148.1"/>
    <property type="molecule type" value="Genomic_DNA"/>
</dbReference>
<reference evidence="1 2" key="1">
    <citation type="submission" date="2015-11" db="EMBL/GenBank/DDBJ databases">
        <title>Bacillus caseinolyticus sp nov.</title>
        <authorList>
            <person name="Dastager S.G."/>
            <person name="Mawlankar R."/>
        </authorList>
    </citation>
    <scope>NUCLEOTIDE SEQUENCE [LARGE SCALE GENOMIC DNA]</scope>
    <source>
        <strain evidence="1 2">SGD-V-76</strain>
    </source>
</reference>
<sequence>MSEKNPPSINNLLSGVLDFTNTQTRVSEQLAALKQPMVIGYPKPYKVTNFSGTEILAGFQKLGELIKTADFKAQPFLDAGIIQHRESLSLAIKNATSISGRFVIDMPFITQLKIADSILTLQEGFKIIPNYGEILKKAVSMPHATLYRDIFDSLNNEKLIEDSSIEEVEEALKNGQVIDELEDIDEQEINVVRPEFIQASEKLTSYVHTTNYYVTHHHHYAAPEAKEEKSFWNKALPYLILIGDLIHQLGMSSDPINELGYVRAVTKIIHTIEEHPVEQHDMQYEFKQNKDELNKFDSVDSEKTSS</sequence>
<proteinExistence type="predicted"/>
<evidence type="ECO:0000313" key="1">
    <source>
        <dbReference type="EMBL" id="KSU86148.1"/>
    </source>
</evidence>
<dbReference type="AlphaFoldDB" id="A0A0V8JGG7"/>
<comment type="caution">
    <text evidence="1">The sequence shown here is derived from an EMBL/GenBank/DDBJ whole genome shotgun (WGS) entry which is preliminary data.</text>
</comment>
<name>A0A0V8JGG7_9BACI</name>
<accession>A0A0V8JGG7</accession>
<protein>
    <submittedName>
        <fullName evidence="1">Uncharacterized protein</fullName>
    </submittedName>
</protein>
<dbReference type="RefSeq" id="WP_025909650.1">
    <property type="nucleotide sequence ID" value="NZ_KQ758724.1"/>
</dbReference>
<gene>
    <name evidence="1" type="ORF">AS180_20190</name>
</gene>
<evidence type="ECO:0000313" key="2">
    <source>
        <dbReference type="Proteomes" id="UP000053681"/>
    </source>
</evidence>
<organism evidence="1 2">
    <name type="scientific">Priestia veravalensis</name>
    <dbReference type="NCBI Taxonomy" id="1414648"/>
    <lineage>
        <taxon>Bacteria</taxon>
        <taxon>Bacillati</taxon>
        <taxon>Bacillota</taxon>
        <taxon>Bacilli</taxon>
        <taxon>Bacillales</taxon>
        <taxon>Bacillaceae</taxon>
        <taxon>Priestia</taxon>
    </lineage>
</organism>